<keyword evidence="3" id="KW-1185">Reference proteome</keyword>
<reference evidence="2 3" key="1">
    <citation type="journal article" date="2023" name="Nucleic Acids Res.">
        <title>The hologenome of Daphnia magna reveals possible DNA methylation and microbiome-mediated evolution of the host genome.</title>
        <authorList>
            <person name="Chaturvedi A."/>
            <person name="Li X."/>
            <person name="Dhandapani V."/>
            <person name="Marshall H."/>
            <person name="Kissane S."/>
            <person name="Cuenca-Cambronero M."/>
            <person name="Asole G."/>
            <person name="Calvet F."/>
            <person name="Ruiz-Romero M."/>
            <person name="Marangio P."/>
            <person name="Guigo R."/>
            <person name="Rago D."/>
            <person name="Mirbahai L."/>
            <person name="Eastwood N."/>
            <person name="Colbourne J.K."/>
            <person name="Zhou J."/>
            <person name="Mallon E."/>
            <person name="Orsini L."/>
        </authorList>
    </citation>
    <scope>NUCLEOTIDE SEQUENCE [LARGE SCALE GENOMIC DNA]</scope>
    <source>
        <strain evidence="2">LRV0_1</strain>
    </source>
</reference>
<evidence type="ECO:0000313" key="2">
    <source>
        <dbReference type="EMBL" id="KAK4045145.1"/>
    </source>
</evidence>
<feature type="compositionally biased region" description="Low complexity" evidence="1">
    <location>
        <begin position="87"/>
        <end position="115"/>
    </location>
</feature>
<dbReference type="EMBL" id="JAOYFB010000041">
    <property type="protein sequence ID" value="KAK4045145.1"/>
    <property type="molecule type" value="Genomic_DNA"/>
</dbReference>
<feature type="region of interest" description="Disordered" evidence="1">
    <location>
        <begin position="73"/>
        <end position="127"/>
    </location>
</feature>
<dbReference type="Proteomes" id="UP001234178">
    <property type="component" value="Unassembled WGS sequence"/>
</dbReference>
<evidence type="ECO:0000256" key="1">
    <source>
        <dbReference type="SAM" id="MobiDB-lite"/>
    </source>
</evidence>
<sequence length="201" mass="21332">MLVELINSAPLAALHRWSHDAPSWHSPPPSSQIIHRLREGLRRIANVAGVPSLQTAVGARATSIVARRHGALLEGPSGSSVGREHAPASAEASPAGSASVTAASVVPPPGEGVESPPHPASRTKSKASHSLSRAVCIFLQLVDTRSVASGRFPRSRSNAMRRRRATIDEVNGSVEFSCLARKQSRTTRRSSTELKPKLARV</sequence>
<proteinExistence type="predicted"/>
<accession>A0ABR0B981</accession>
<gene>
    <name evidence="2" type="ORF">OUZ56_032553</name>
</gene>
<comment type="caution">
    <text evidence="2">The sequence shown here is derived from an EMBL/GenBank/DDBJ whole genome shotgun (WGS) entry which is preliminary data.</text>
</comment>
<name>A0ABR0B981_9CRUS</name>
<organism evidence="2 3">
    <name type="scientific">Daphnia magna</name>
    <dbReference type="NCBI Taxonomy" id="35525"/>
    <lineage>
        <taxon>Eukaryota</taxon>
        <taxon>Metazoa</taxon>
        <taxon>Ecdysozoa</taxon>
        <taxon>Arthropoda</taxon>
        <taxon>Crustacea</taxon>
        <taxon>Branchiopoda</taxon>
        <taxon>Diplostraca</taxon>
        <taxon>Cladocera</taxon>
        <taxon>Anomopoda</taxon>
        <taxon>Daphniidae</taxon>
        <taxon>Daphnia</taxon>
    </lineage>
</organism>
<protein>
    <submittedName>
        <fullName evidence="2">Uncharacterized protein</fullName>
    </submittedName>
</protein>
<evidence type="ECO:0000313" key="3">
    <source>
        <dbReference type="Proteomes" id="UP001234178"/>
    </source>
</evidence>